<dbReference type="EMBL" id="MT144189">
    <property type="protein sequence ID" value="QJA50342.1"/>
    <property type="molecule type" value="Genomic_DNA"/>
</dbReference>
<keyword evidence="1" id="KW-1133">Transmembrane helix</keyword>
<sequence length="155" mass="17936">MPETAIWGLIVSLILLAFGLTLKIAELKRQLKMSEDISRHRGSKFEMVKENHDKEISDIHELNPRVIDKIIEESHDNSLDENKVKILLFLSKQSGKLPTEEIAQSLSMNIQIVTFHLEELAKFKMVLRLSYVGSPPDWKLFHEGQRYLIENKLIS</sequence>
<gene>
    <name evidence="2" type="ORF">TM448A01716_0013</name>
</gene>
<dbReference type="InterPro" id="IPR036390">
    <property type="entry name" value="WH_DNA-bd_sf"/>
</dbReference>
<dbReference type="AlphaFoldDB" id="A0A6H1ZSA1"/>
<accession>A0A6H1ZSA1</accession>
<reference evidence="2" key="1">
    <citation type="submission" date="2020-03" db="EMBL/GenBank/DDBJ databases">
        <title>The deep terrestrial virosphere.</title>
        <authorList>
            <person name="Holmfeldt K."/>
            <person name="Nilsson E."/>
            <person name="Simone D."/>
            <person name="Lopez-Fernandez M."/>
            <person name="Wu X."/>
            <person name="de Brujin I."/>
            <person name="Lundin D."/>
            <person name="Andersson A."/>
            <person name="Bertilsson S."/>
            <person name="Dopson M."/>
        </authorList>
    </citation>
    <scope>NUCLEOTIDE SEQUENCE</scope>
    <source>
        <strain evidence="2">TM448A01716</strain>
    </source>
</reference>
<evidence type="ECO:0000256" key="1">
    <source>
        <dbReference type="SAM" id="Phobius"/>
    </source>
</evidence>
<keyword evidence="1" id="KW-0472">Membrane</keyword>
<organism evidence="2">
    <name type="scientific">viral metagenome</name>
    <dbReference type="NCBI Taxonomy" id="1070528"/>
    <lineage>
        <taxon>unclassified sequences</taxon>
        <taxon>metagenomes</taxon>
        <taxon>organismal metagenomes</taxon>
    </lineage>
</organism>
<keyword evidence="1" id="KW-0812">Transmembrane</keyword>
<dbReference type="SUPFAM" id="SSF46785">
    <property type="entry name" value="Winged helix' DNA-binding domain"/>
    <property type="match status" value="1"/>
</dbReference>
<protein>
    <submittedName>
        <fullName evidence="2">Uncharacterized protein</fullName>
    </submittedName>
</protein>
<proteinExistence type="predicted"/>
<evidence type="ECO:0000313" key="2">
    <source>
        <dbReference type="EMBL" id="QJA50342.1"/>
    </source>
</evidence>
<feature type="transmembrane region" description="Helical" evidence="1">
    <location>
        <begin position="6"/>
        <end position="25"/>
    </location>
</feature>
<name>A0A6H1ZSA1_9ZZZZ</name>